<accession>A0A951UB27</accession>
<dbReference type="AlphaFoldDB" id="A0A951UB27"/>
<sequence length="574" mass="59604">MLGQSQQFLRSSNPVETDAGFAIPATPISNNQTLYGTLTTTDPNNPNRDGSYSDGYLLTGADGGEVVQVSLDSSAFDTYLQVVNADTGDIITFNDDFDGLNAQVSFTVEEGIDYVIQATSYGAGATGEYTLTTSSTDDSLWVPISDNQTLNGTLSVTDPNNPNRDGSYSDGYLLTGADVGEVVQVSLDSSAFDTYLQVVNADTGDIITFNDDFDGLNAQVSFTVEEGIDYIIQATSYGAGATGNYTITTSSFTLPDGYNINYGYGLVDAAAAVASALGENNPFPNVPNLGGDNWGLDMINAPEVWEEGFTGEGIVVAVIDSGVDYNHSDLDDNIWVNSGEIAGNGLDDDNNGYVDDFQGWDFVDGDNDPMDLDSHGTHVAGTIAAENNGFGVTGVAYDALIMPVRVLDADGFGSWSDIANGITYAADNGADVINLSLGGGTSIVDEVAVAIEYAAGLGSVVVMASGNEYAGQPGFPGNFANEWGIAVGAVNSTKTLADFSNDAGSIPLDYVVAPGVNILSTTPGDTYEYFSGTSMATPHVAGVAALIFSANPNLTANEVESILTATADSTGIIV</sequence>
<evidence type="ECO:0000256" key="4">
    <source>
        <dbReference type="ARBA" id="ARBA00022825"/>
    </source>
</evidence>
<dbReference type="PANTHER" id="PTHR43399">
    <property type="entry name" value="SUBTILISIN-RELATED"/>
    <property type="match status" value="1"/>
</dbReference>
<dbReference type="GO" id="GO:0004252">
    <property type="term" value="F:serine-type endopeptidase activity"/>
    <property type="evidence" value="ECO:0007669"/>
    <property type="project" value="UniProtKB-UniRule"/>
</dbReference>
<dbReference type="PRINTS" id="PR00723">
    <property type="entry name" value="SUBTILISIN"/>
</dbReference>
<feature type="region of interest" description="Disordered" evidence="8">
    <location>
        <begin position="32"/>
        <end position="52"/>
    </location>
</feature>
<evidence type="ECO:0000313" key="10">
    <source>
        <dbReference type="EMBL" id="MBW4547108.1"/>
    </source>
</evidence>
<comment type="caution">
    <text evidence="10">The sequence shown here is derived from an EMBL/GenBank/DDBJ whole genome shotgun (WGS) entry which is preliminary data.</text>
</comment>
<protein>
    <submittedName>
        <fullName evidence="10">S8 family serine peptidase</fullName>
    </submittedName>
</protein>
<organism evidence="10 11">
    <name type="scientific">Symplocastrum torsivum CPER-KK1</name>
    <dbReference type="NCBI Taxonomy" id="450513"/>
    <lineage>
        <taxon>Bacteria</taxon>
        <taxon>Bacillati</taxon>
        <taxon>Cyanobacteriota</taxon>
        <taxon>Cyanophyceae</taxon>
        <taxon>Oscillatoriophycideae</taxon>
        <taxon>Oscillatoriales</taxon>
        <taxon>Microcoleaceae</taxon>
        <taxon>Symplocastrum</taxon>
    </lineage>
</organism>
<feature type="compositionally biased region" description="Polar residues" evidence="8">
    <location>
        <begin position="32"/>
        <end position="50"/>
    </location>
</feature>
<dbReference type="InterPro" id="IPR051048">
    <property type="entry name" value="Peptidase_S8/S53_subtilisin"/>
</dbReference>
<feature type="domain" description="Peptidase S8/S53" evidence="9">
    <location>
        <begin position="311"/>
        <end position="568"/>
    </location>
</feature>
<dbReference type="PANTHER" id="PTHR43399:SF4">
    <property type="entry name" value="CELL WALL-ASSOCIATED PROTEASE"/>
    <property type="match status" value="1"/>
</dbReference>
<dbReference type="InterPro" id="IPR015500">
    <property type="entry name" value="Peptidase_S8_subtilisin-rel"/>
</dbReference>
<keyword evidence="3 6" id="KW-0378">Hydrolase</keyword>
<dbReference type="PROSITE" id="PS00138">
    <property type="entry name" value="SUBTILASE_SER"/>
    <property type="match status" value="1"/>
</dbReference>
<dbReference type="InterPro" id="IPR036852">
    <property type="entry name" value="Peptidase_S8/S53_dom_sf"/>
</dbReference>
<evidence type="ECO:0000259" key="9">
    <source>
        <dbReference type="Pfam" id="PF00082"/>
    </source>
</evidence>
<keyword evidence="4 6" id="KW-0720">Serine protease</keyword>
<evidence type="ECO:0000256" key="6">
    <source>
        <dbReference type="PROSITE-ProRule" id="PRU01240"/>
    </source>
</evidence>
<comment type="similarity">
    <text evidence="1 6 7">Belongs to the peptidase S8 family.</text>
</comment>
<dbReference type="InterPro" id="IPR023828">
    <property type="entry name" value="Peptidase_S8_Ser-AS"/>
</dbReference>
<evidence type="ECO:0000256" key="3">
    <source>
        <dbReference type="ARBA" id="ARBA00022801"/>
    </source>
</evidence>
<dbReference type="EMBL" id="JAHHIF010000035">
    <property type="protein sequence ID" value="MBW4547108.1"/>
    <property type="molecule type" value="Genomic_DNA"/>
</dbReference>
<evidence type="ECO:0000313" key="11">
    <source>
        <dbReference type="Proteomes" id="UP000753908"/>
    </source>
</evidence>
<dbReference type="PROSITE" id="PS51892">
    <property type="entry name" value="SUBTILASE"/>
    <property type="match status" value="1"/>
</dbReference>
<reference evidence="10" key="2">
    <citation type="journal article" date="2022" name="Microbiol. Resour. Announc.">
        <title>Metagenome Sequencing to Explore Phylogenomics of Terrestrial Cyanobacteria.</title>
        <authorList>
            <person name="Ward R.D."/>
            <person name="Stajich J.E."/>
            <person name="Johansen J.R."/>
            <person name="Huntemann M."/>
            <person name="Clum A."/>
            <person name="Foster B."/>
            <person name="Foster B."/>
            <person name="Roux S."/>
            <person name="Palaniappan K."/>
            <person name="Varghese N."/>
            <person name="Mukherjee S."/>
            <person name="Reddy T.B.K."/>
            <person name="Daum C."/>
            <person name="Copeland A."/>
            <person name="Chen I.A."/>
            <person name="Ivanova N.N."/>
            <person name="Kyrpides N.C."/>
            <person name="Shapiro N."/>
            <person name="Eloe-Fadrosh E.A."/>
            <person name="Pietrasiak N."/>
        </authorList>
    </citation>
    <scope>NUCLEOTIDE SEQUENCE</scope>
    <source>
        <strain evidence="10">CPER-KK1</strain>
    </source>
</reference>
<dbReference type="CDD" id="cd07473">
    <property type="entry name" value="Peptidases_S8_Subtilisin_like"/>
    <property type="match status" value="1"/>
</dbReference>
<evidence type="ECO:0000256" key="7">
    <source>
        <dbReference type="RuleBase" id="RU003355"/>
    </source>
</evidence>
<gene>
    <name evidence="10" type="ORF">KME25_22110</name>
</gene>
<keyword evidence="2 6" id="KW-0645">Protease</keyword>
<dbReference type="Pfam" id="PF00082">
    <property type="entry name" value="Peptidase_S8"/>
    <property type="match status" value="1"/>
</dbReference>
<feature type="active site" description="Charge relay system" evidence="5 6">
    <location>
        <position position="320"/>
    </location>
</feature>
<evidence type="ECO:0000256" key="8">
    <source>
        <dbReference type="SAM" id="MobiDB-lite"/>
    </source>
</evidence>
<dbReference type="InterPro" id="IPR022398">
    <property type="entry name" value="Peptidase_S8_His-AS"/>
</dbReference>
<reference evidence="10" key="1">
    <citation type="submission" date="2021-05" db="EMBL/GenBank/DDBJ databases">
        <authorList>
            <person name="Pietrasiak N."/>
            <person name="Ward R."/>
            <person name="Stajich J.E."/>
            <person name="Kurbessoian T."/>
        </authorList>
    </citation>
    <scope>NUCLEOTIDE SEQUENCE</scope>
    <source>
        <strain evidence="10">CPER-KK1</strain>
    </source>
</reference>
<dbReference type="GO" id="GO:0006508">
    <property type="term" value="P:proteolysis"/>
    <property type="evidence" value="ECO:0007669"/>
    <property type="project" value="UniProtKB-KW"/>
</dbReference>
<feature type="active site" description="Charge relay system" evidence="5 6">
    <location>
        <position position="534"/>
    </location>
</feature>
<evidence type="ECO:0000256" key="1">
    <source>
        <dbReference type="ARBA" id="ARBA00011073"/>
    </source>
</evidence>
<proteinExistence type="inferred from homology"/>
<evidence type="ECO:0000256" key="2">
    <source>
        <dbReference type="ARBA" id="ARBA00022670"/>
    </source>
</evidence>
<dbReference type="InterPro" id="IPR023827">
    <property type="entry name" value="Peptidase_S8_Asp-AS"/>
</dbReference>
<dbReference type="SUPFAM" id="SSF52743">
    <property type="entry name" value="Subtilisin-like"/>
    <property type="match status" value="1"/>
</dbReference>
<dbReference type="InterPro" id="IPR034204">
    <property type="entry name" value="PfSUB1-like_cat_dom"/>
</dbReference>
<dbReference type="PROSITE" id="PS00136">
    <property type="entry name" value="SUBTILASE_ASP"/>
    <property type="match status" value="1"/>
</dbReference>
<name>A0A951UB27_9CYAN</name>
<dbReference type="Proteomes" id="UP000753908">
    <property type="component" value="Unassembled WGS sequence"/>
</dbReference>
<feature type="active site" description="Charge relay system" evidence="5 6">
    <location>
        <position position="375"/>
    </location>
</feature>
<dbReference type="InterPro" id="IPR000209">
    <property type="entry name" value="Peptidase_S8/S53_dom"/>
</dbReference>
<evidence type="ECO:0000256" key="5">
    <source>
        <dbReference type="PIRSR" id="PIRSR615500-1"/>
    </source>
</evidence>
<dbReference type="Gene3D" id="3.40.50.200">
    <property type="entry name" value="Peptidase S8/S53 domain"/>
    <property type="match status" value="1"/>
</dbReference>
<dbReference type="PROSITE" id="PS00137">
    <property type="entry name" value="SUBTILASE_HIS"/>
    <property type="match status" value="1"/>
</dbReference>
<dbReference type="Gene3D" id="2.60.120.380">
    <property type="match status" value="2"/>
</dbReference>